<reference evidence="11 12" key="1">
    <citation type="submission" date="2020-07" db="EMBL/GenBank/DDBJ databases">
        <title>Complete genome and description of Corynebacterium incognita strain Marseille-Q3630 sp. nov.</title>
        <authorList>
            <person name="Boxberger M."/>
        </authorList>
    </citation>
    <scope>NUCLEOTIDE SEQUENCE [LARGE SCALE GENOMIC DNA]</scope>
    <source>
        <strain evidence="11 12">Marseille-Q3630</strain>
    </source>
</reference>
<organism evidence="11 12">
    <name type="scientific">Corynebacterium incognita</name>
    <dbReference type="NCBI Taxonomy" id="2754725"/>
    <lineage>
        <taxon>Bacteria</taxon>
        <taxon>Bacillati</taxon>
        <taxon>Actinomycetota</taxon>
        <taxon>Actinomycetes</taxon>
        <taxon>Mycobacteriales</taxon>
        <taxon>Corynebacteriaceae</taxon>
        <taxon>Corynebacterium</taxon>
    </lineage>
</organism>
<feature type="domain" description="Mechanosensitive ion channel transmembrane helices 2/3" evidence="10">
    <location>
        <begin position="128"/>
        <end position="166"/>
    </location>
</feature>
<dbReference type="GO" id="GO:0005886">
    <property type="term" value="C:plasma membrane"/>
    <property type="evidence" value="ECO:0007669"/>
    <property type="project" value="UniProtKB-SubCell"/>
</dbReference>
<dbReference type="InterPro" id="IPR006685">
    <property type="entry name" value="MscS_channel_2nd"/>
</dbReference>
<accession>A0A7G7CR45</accession>
<evidence type="ECO:0000256" key="8">
    <source>
        <dbReference type="SAM" id="Phobius"/>
    </source>
</evidence>
<keyword evidence="5 8" id="KW-1133">Transmembrane helix</keyword>
<keyword evidence="4 8" id="KW-0812">Transmembrane</keyword>
<dbReference type="GO" id="GO:0008381">
    <property type="term" value="F:mechanosensitive monoatomic ion channel activity"/>
    <property type="evidence" value="ECO:0007669"/>
    <property type="project" value="InterPro"/>
</dbReference>
<dbReference type="InterPro" id="IPR045276">
    <property type="entry name" value="YbiO_bact"/>
</dbReference>
<feature type="domain" description="Mechanosensitive ion channel MscS" evidence="9">
    <location>
        <begin position="168"/>
        <end position="232"/>
    </location>
</feature>
<dbReference type="InterPro" id="IPR023408">
    <property type="entry name" value="MscS_beta-dom_sf"/>
</dbReference>
<evidence type="ECO:0000256" key="5">
    <source>
        <dbReference type="ARBA" id="ARBA00022989"/>
    </source>
</evidence>
<evidence type="ECO:0000256" key="3">
    <source>
        <dbReference type="ARBA" id="ARBA00022475"/>
    </source>
</evidence>
<feature type="transmembrane region" description="Helical" evidence="8">
    <location>
        <begin position="46"/>
        <end position="64"/>
    </location>
</feature>
<feature type="region of interest" description="Disordered" evidence="7">
    <location>
        <begin position="330"/>
        <end position="352"/>
    </location>
</feature>
<dbReference type="Pfam" id="PF00924">
    <property type="entry name" value="MS_channel_2nd"/>
    <property type="match status" value="1"/>
</dbReference>
<keyword evidence="3" id="KW-1003">Cell membrane</keyword>
<evidence type="ECO:0000313" key="12">
    <source>
        <dbReference type="Proteomes" id="UP000515743"/>
    </source>
</evidence>
<evidence type="ECO:0000256" key="4">
    <source>
        <dbReference type="ARBA" id="ARBA00022692"/>
    </source>
</evidence>
<dbReference type="SUPFAM" id="SSF82689">
    <property type="entry name" value="Mechanosensitive channel protein MscS (YggB), C-terminal domain"/>
    <property type="match status" value="1"/>
</dbReference>
<dbReference type="SUPFAM" id="SSF50182">
    <property type="entry name" value="Sm-like ribonucleoproteins"/>
    <property type="match status" value="1"/>
</dbReference>
<sequence>MAQPLHLLAAPAANTPEGAGQKAEETADAVEKWWQDPTTHEWLIEHPIRIAVILLIAIIAHAILRRVISRVAQHSIDNKPSSKPMLSFGKGHRAAEAAKRATALESAKESRRVSRIRTLANVSRSAAAIFVWVTAIIAILSEVGVNVAPLIASAGVIGVALGFGAQSLVKDFLSGIFMLIEDQYGIGDTIDLGDGTFGDVESITLRITTVRDIDGALWYVRNGEILKVANHSDSFSIARLQIPVGLTNDTQTARDIIAQAARRAVQDTAVAGKVIDDPVLNGVTEFNPDYLSYRLSIKTLPGAQWDVQRAVYAEVLNAMNAHGISTPYPHGVGSPRAIAGRQVGPTSEEESK</sequence>
<dbReference type="InterPro" id="IPR049142">
    <property type="entry name" value="MS_channel_1st"/>
</dbReference>
<dbReference type="KEGG" id="cik:H0194_03310"/>
<dbReference type="Proteomes" id="UP000515743">
    <property type="component" value="Chromosome"/>
</dbReference>
<feature type="transmembrane region" description="Helical" evidence="8">
    <location>
        <begin position="118"/>
        <end position="141"/>
    </location>
</feature>
<dbReference type="PANTHER" id="PTHR30460">
    <property type="entry name" value="MODERATE CONDUCTANCE MECHANOSENSITIVE CHANNEL YBIO"/>
    <property type="match status" value="1"/>
</dbReference>
<evidence type="ECO:0000256" key="7">
    <source>
        <dbReference type="SAM" id="MobiDB-lite"/>
    </source>
</evidence>
<dbReference type="EMBL" id="CP059404">
    <property type="protein sequence ID" value="QNE90061.1"/>
    <property type="molecule type" value="Genomic_DNA"/>
</dbReference>
<dbReference type="Gene3D" id="1.10.287.1260">
    <property type="match status" value="1"/>
</dbReference>
<keyword evidence="6 8" id="KW-0472">Membrane</keyword>
<proteinExistence type="inferred from homology"/>
<evidence type="ECO:0000259" key="10">
    <source>
        <dbReference type="Pfam" id="PF21088"/>
    </source>
</evidence>
<evidence type="ECO:0000256" key="6">
    <source>
        <dbReference type="ARBA" id="ARBA00023136"/>
    </source>
</evidence>
<name>A0A7G7CR45_9CORY</name>
<evidence type="ECO:0000256" key="2">
    <source>
        <dbReference type="ARBA" id="ARBA00008017"/>
    </source>
</evidence>
<evidence type="ECO:0000313" key="11">
    <source>
        <dbReference type="EMBL" id="QNE90061.1"/>
    </source>
</evidence>
<keyword evidence="12" id="KW-1185">Reference proteome</keyword>
<dbReference type="InterPro" id="IPR011066">
    <property type="entry name" value="MscS_channel_C_sf"/>
</dbReference>
<comment type="similarity">
    <text evidence="2">Belongs to the MscS (TC 1.A.23) family.</text>
</comment>
<dbReference type="PANTHER" id="PTHR30460:SF0">
    <property type="entry name" value="MODERATE CONDUCTANCE MECHANOSENSITIVE CHANNEL YBIO"/>
    <property type="match status" value="1"/>
</dbReference>
<dbReference type="SUPFAM" id="SSF82861">
    <property type="entry name" value="Mechanosensitive channel protein MscS (YggB), transmembrane region"/>
    <property type="match status" value="1"/>
</dbReference>
<dbReference type="RefSeq" id="WP_185176435.1">
    <property type="nucleotide sequence ID" value="NZ_CP059404.1"/>
</dbReference>
<comment type="subcellular location">
    <subcellularLocation>
        <location evidence="1">Cell membrane</location>
        <topology evidence="1">Multi-pass membrane protein</topology>
    </subcellularLocation>
</comment>
<dbReference type="Gene3D" id="3.30.70.100">
    <property type="match status" value="1"/>
</dbReference>
<dbReference type="AlphaFoldDB" id="A0A7G7CR45"/>
<dbReference type="InterPro" id="IPR010920">
    <property type="entry name" value="LSM_dom_sf"/>
</dbReference>
<evidence type="ECO:0000259" key="9">
    <source>
        <dbReference type="Pfam" id="PF00924"/>
    </source>
</evidence>
<dbReference type="FunFam" id="2.30.30.60:FF:000001">
    <property type="entry name" value="MscS Mechanosensitive ion channel"/>
    <property type="match status" value="1"/>
</dbReference>
<gene>
    <name evidence="11" type="ORF">H0194_03310</name>
</gene>
<dbReference type="Pfam" id="PF21088">
    <property type="entry name" value="MS_channel_1st"/>
    <property type="match status" value="1"/>
</dbReference>
<dbReference type="FunFam" id="1.10.287.1260:FF:000005">
    <property type="entry name" value="Mechanosensitive ion channel family protein"/>
    <property type="match status" value="1"/>
</dbReference>
<dbReference type="InterPro" id="IPR011014">
    <property type="entry name" value="MscS_channel_TM-2"/>
</dbReference>
<dbReference type="Gene3D" id="2.30.30.60">
    <property type="match status" value="1"/>
</dbReference>
<feature type="transmembrane region" description="Helical" evidence="8">
    <location>
        <begin position="147"/>
        <end position="169"/>
    </location>
</feature>
<evidence type="ECO:0000256" key="1">
    <source>
        <dbReference type="ARBA" id="ARBA00004651"/>
    </source>
</evidence>
<protein>
    <submittedName>
        <fullName evidence="11">Mechanosensitive ion channel family protein</fullName>
    </submittedName>
</protein>